<dbReference type="Pfam" id="PF02470">
    <property type="entry name" value="MlaD"/>
    <property type="match status" value="1"/>
</dbReference>
<dbReference type="Proteomes" id="UP000297792">
    <property type="component" value="Unassembled WGS sequence"/>
</dbReference>
<dbReference type="AlphaFoldDB" id="A0A4Z0HS84"/>
<dbReference type="InterPro" id="IPR024516">
    <property type="entry name" value="Mce_C"/>
</dbReference>
<evidence type="ECO:0000313" key="5">
    <source>
        <dbReference type="Proteomes" id="UP000297792"/>
    </source>
</evidence>
<dbReference type="GO" id="GO:0005576">
    <property type="term" value="C:extracellular region"/>
    <property type="evidence" value="ECO:0007669"/>
    <property type="project" value="TreeGrafter"/>
</dbReference>
<dbReference type="NCBIfam" id="TIGR00996">
    <property type="entry name" value="Mtu_fam_mce"/>
    <property type="match status" value="1"/>
</dbReference>
<gene>
    <name evidence="4" type="ORF">EJD98_09640</name>
</gene>
<dbReference type="PANTHER" id="PTHR33371:SF15">
    <property type="entry name" value="LIPOPROTEIN LPRN"/>
    <property type="match status" value="1"/>
</dbReference>
<name>A0A4Z0HS84_MYCPR</name>
<feature type="region of interest" description="Disordered" evidence="1">
    <location>
        <begin position="352"/>
        <end position="405"/>
    </location>
</feature>
<keyword evidence="5" id="KW-1185">Reference proteome</keyword>
<feature type="domain" description="Mce/MlaD" evidence="2">
    <location>
        <begin position="43"/>
        <end position="117"/>
    </location>
</feature>
<accession>A0A4Z0HS84</accession>
<comment type="caution">
    <text evidence="4">The sequence shown here is derived from an EMBL/GenBank/DDBJ whole genome shotgun (WGS) entry which is preliminary data.</text>
</comment>
<evidence type="ECO:0000259" key="3">
    <source>
        <dbReference type="Pfam" id="PF11887"/>
    </source>
</evidence>
<evidence type="ECO:0000313" key="4">
    <source>
        <dbReference type="EMBL" id="TGB44124.1"/>
    </source>
</evidence>
<dbReference type="PROSITE" id="PS51257">
    <property type="entry name" value="PROKAR_LIPOPROTEIN"/>
    <property type="match status" value="1"/>
</dbReference>
<dbReference type="InterPro" id="IPR052336">
    <property type="entry name" value="MlaD_Phospholipid_Transporter"/>
</dbReference>
<dbReference type="PANTHER" id="PTHR33371">
    <property type="entry name" value="INTERMEMBRANE PHOSPHOLIPID TRANSPORT SYSTEM BINDING PROTEIN MLAD-RELATED"/>
    <property type="match status" value="1"/>
</dbReference>
<evidence type="ECO:0000259" key="2">
    <source>
        <dbReference type="Pfam" id="PF02470"/>
    </source>
</evidence>
<sequence>MTSQVAKLISVGAAVSVAVSGCAWHGVNSLPLPGAPGRVADSSRYIIEMANVGSLESNSPVMISDVTVGSIGAITVQDWHANVEIFLKPDIVVPANVVATVGQTSLLGSSHLALNPPVGAPPEGRLAPGAIVPLNRTSTYPTTEQTLASVTAVVNGGGLGQIGDIIHTFNEAFDGNQDAIRELITRIDNFIGIFDNQRADVVATIHELNRLAGKFAAQRGDLTEALAKVPPALDVLLAERDRFTTALDKLRVFSDTATGVITAVKSDLIENLTHLEPSLRSLADVGTGLDKALAYATVFPNGQSAIDNAIRGDFLNESTTIDLTVPRLKRELLAGTRWGDPNMQIQAAVGDPGYAEQTGNPLAVGLAPVPQDQPQPPTAQVPQTPQTDPAVPAGPPTPVPAEGGR</sequence>
<dbReference type="EMBL" id="RWKA01000004">
    <property type="protein sequence ID" value="TGB44124.1"/>
    <property type="molecule type" value="Genomic_DNA"/>
</dbReference>
<feature type="domain" description="Mammalian cell entry C-terminal" evidence="3">
    <location>
        <begin position="125"/>
        <end position="284"/>
    </location>
</feature>
<proteinExistence type="predicted"/>
<dbReference type="InterPro" id="IPR005693">
    <property type="entry name" value="Mce"/>
</dbReference>
<feature type="compositionally biased region" description="Low complexity" evidence="1">
    <location>
        <begin position="380"/>
        <end position="391"/>
    </location>
</feature>
<reference evidence="4 5" key="1">
    <citation type="submission" date="2018-12" db="EMBL/GenBank/DDBJ databases">
        <title>Draft genome sequences of Mycolicibacterium peregrinum isolated from a pig with lymphadenitis and from soil on the same Japanese pig farm.</title>
        <authorList>
            <person name="Komatsu T."/>
            <person name="Ohya K."/>
            <person name="Sawai K."/>
            <person name="Odoi J.O."/>
            <person name="Otsu K."/>
            <person name="Ota A."/>
            <person name="Ito T."/>
            <person name="Kawai M."/>
            <person name="Maruyama F."/>
        </authorList>
    </citation>
    <scope>NUCLEOTIDE SEQUENCE [LARGE SCALE GENOMIC DNA]</scope>
    <source>
        <strain evidence="4 5">138</strain>
    </source>
</reference>
<protein>
    <submittedName>
        <fullName evidence="4">MCE family protein</fullName>
    </submittedName>
</protein>
<dbReference type="InterPro" id="IPR003399">
    <property type="entry name" value="Mce/MlaD"/>
</dbReference>
<evidence type="ECO:0000256" key="1">
    <source>
        <dbReference type="SAM" id="MobiDB-lite"/>
    </source>
</evidence>
<dbReference type="Pfam" id="PF11887">
    <property type="entry name" value="Mce4_CUP1"/>
    <property type="match status" value="1"/>
</dbReference>
<organism evidence="4 5">
    <name type="scientific">Mycolicibacterium peregrinum</name>
    <name type="common">Mycobacterium peregrinum</name>
    <dbReference type="NCBI Taxonomy" id="43304"/>
    <lineage>
        <taxon>Bacteria</taxon>
        <taxon>Bacillati</taxon>
        <taxon>Actinomycetota</taxon>
        <taxon>Actinomycetes</taxon>
        <taxon>Mycobacteriales</taxon>
        <taxon>Mycobacteriaceae</taxon>
        <taxon>Mycolicibacterium</taxon>
    </lineage>
</organism>